<feature type="chain" id="PRO_5032396904" evidence="1">
    <location>
        <begin position="26"/>
        <end position="456"/>
    </location>
</feature>
<dbReference type="EMBL" id="JACIEQ010000001">
    <property type="protein sequence ID" value="MBB4020862.1"/>
    <property type="molecule type" value="Genomic_DNA"/>
</dbReference>
<sequence length="456" mass="49729">MRFARPLRLAWLCAGLLLTALPAVAQTAVTLRPDQMRAAVGLALEQRDDATALRLAEALLQRDPQDVFALIAKSRAARNLGQYDTARAAGRAAWQLAETENDRYFAALSVAQALSSAGARTRAQLWLRRAAQVAPSDTARALAVRDFRYVRGRNPWSTQLSFGITPSSNVNNGSKSDTIDIGGLSFILSGDARALSGIEYRFGLQSEYRRRVQERTWLFVSGALDTKSYSLSSEARAQAPDVDSGDLAYQEAQLTFGGTTFVSRATGPTTLSTTFGKAWSGGAHLADYLRLQAQQGVRLGQTGRLRFSLSAEEQWRKDYSINDSTTWTAEAAWSRRLPGGGGLQLGLGLRDAQSDGPAIAHDARIATVTYNHGKPVIGAWLGVSLSYEARQYDQPLYGTSARADDKTTLRLTAFFAERDYYGFAPEIALKASRNLSNVSLYENEEYGISIGVRSAF</sequence>
<evidence type="ECO:0000313" key="2">
    <source>
        <dbReference type="EMBL" id="MBB4020862.1"/>
    </source>
</evidence>
<dbReference type="SUPFAM" id="SSF48452">
    <property type="entry name" value="TPR-like"/>
    <property type="match status" value="1"/>
</dbReference>
<gene>
    <name evidence="2" type="ORF">GGR17_000653</name>
</gene>
<name>A0A840C9X0_9RHOB</name>
<keyword evidence="1" id="KW-0732">Signal</keyword>
<organism evidence="2 3">
    <name type="scientific">Actibacterium naphthalenivorans</name>
    <dbReference type="NCBI Taxonomy" id="1614693"/>
    <lineage>
        <taxon>Bacteria</taxon>
        <taxon>Pseudomonadati</taxon>
        <taxon>Pseudomonadota</taxon>
        <taxon>Alphaproteobacteria</taxon>
        <taxon>Rhodobacterales</taxon>
        <taxon>Roseobacteraceae</taxon>
        <taxon>Actibacterium</taxon>
    </lineage>
</organism>
<evidence type="ECO:0000256" key="1">
    <source>
        <dbReference type="SAM" id="SignalP"/>
    </source>
</evidence>
<dbReference type="InterPro" id="IPR011990">
    <property type="entry name" value="TPR-like_helical_dom_sf"/>
</dbReference>
<reference evidence="2" key="1">
    <citation type="submission" date="2020-08" db="EMBL/GenBank/DDBJ databases">
        <title>Genomic Encyclopedia of Type Strains, Phase IV (KMG-IV): sequencing the most valuable type-strain genomes for metagenomic binning, comparative biology and taxonomic classification.</title>
        <authorList>
            <person name="Goeker M."/>
        </authorList>
    </citation>
    <scope>NUCLEOTIDE SEQUENCE [LARGE SCALE GENOMIC DNA]</scope>
    <source>
        <strain evidence="2">DSM 105040</strain>
    </source>
</reference>
<protein>
    <submittedName>
        <fullName evidence="2">Tetratricopeptide (TPR) repeat protein</fullName>
    </submittedName>
</protein>
<dbReference type="Gene3D" id="1.25.40.10">
    <property type="entry name" value="Tetratricopeptide repeat domain"/>
    <property type="match status" value="1"/>
</dbReference>
<accession>A0A840C9X0</accession>
<evidence type="ECO:0000313" key="3">
    <source>
        <dbReference type="Proteomes" id="UP000585681"/>
    </source>
</evidence>
<dbReference type="AlphaFoldDB" id="A0A840C9X0"/>
<dbReference type="RefSeq" id="WP_054538106.1">
    <property type="nucleotide sequence ID" value="NZ_JACIEQ010000001.1"/>
</dbReference>
<feature type="signal peptide" evidence="1">
    <location>
        <begin position="1"/>
        <end position="25"/>
    </location>
</feature>
<keyword evidence="3" id="KW-1185">Reference proteome</keyword>
<comment type="caution">
    <text evidence="2">The sequence shown here is derived from an EMBL/GenBank/DDBJ whole genome shotgun (WGS) entry which is preliminary data.</text>
</comment>
<dbReference type="Proteomes" id="UP000585681">
    <property type="component" value="Unassembled WGS sequence"/>
</dbReference>
<proteinExistence type="predicted"/>